<name>A0A2Z6MY39_TRISU</name>
<evidence type="ECO:0000256" key="3">
    <source>
        <dbReference type="SAM" id="MobiDB-lite"/>
    </source>
</evidence>
<feature type="compositionally biased region" description="Polar residues" evidence="3">
    <location>
        <begin position="104"/>
        <end position="118"/>
    </location>
</feature>
<reference evidence="6" key="1">
    <citation type="journal article" date="2017" name="Front. Plant Sci.">
        <title>Climate Clever Clovers: New Paradigm to Reduce the Environmental Footprint of Ruminants by Breeding Low Methanogenic Forages Utilizing Haplotype Variation.</title>
        <authorList>
            <person name="Kaur P."/>
            <person name="Appels R."/>
            <person name="Bayer P.E."/>
            <person name="Keeble-Gagnere G."/>
            <person name="Wang J."/>
            <person name="Hirakawa H."/>
            <person name="Shirasawa K."/>
            <person name="Vercoe P."/>
            <person name="Stefanova K."/>
            <person name="Durmic Z."/>
            <person name="Nichols P."/>
            <person name="Revell C."/>
            <person name="Isobe S.N."/>
            <person name="Edwards D."/>
            <person name="Erskine W."/>
        </authorList>
    </citation>
    <scope>NUCLEOTIDE SEQUENCE [LARGE SCALE GENOMIC DNA]</scope>
    <source>
        <strain evidence="6">cv. Daliak</strain>
    </source>
</reference>
<evidence type="ECO:0000313" key="5">
    <source>
        <dbReference type="EMBL" id="GAU23999.1"/>
    </source>
</evidence>
<feature type="region of interest" description="Disordered" evidence="3">
    <location>
        <begin position="353"/>
        <end position="372"/>
    </location>
</feature>
<keyword evidence="6" id="KW-1185">Reference proteome</keyword>
<organism evidence="5 6">
    <name type="scientific">Trifolium subterraneum</name>
    <name type="common">Subterranean clover</name>
    <dbReference type="NCBI Taxonomy" id="3900"/>
    <lineage>
        <taxon>Eukaryota</taxon>
        <taxon>Viridiplantae</taxon>
        <taxon>Streptophyta</taxon>
        <taxon>Embryophyta</taxon>
        <taxon>Tracheophyta</taxon>
        <taxon>Spermatophyta</taxon>
        <taxon>Magnoliopsida</taxon>
        <taxon>eudicotyledons</taxon>
        <taxon>Gunneridae</taxon>
        <taxon>Pentapetalae</taxon>
        <taxon>rosids</taxon>
        <taxon>fabids</taxon>
        <taxon>Fabales</taxon>
        <taxon>Fabaceae</taxon>
        <taxon>Papilionoideae</taxon>
        <taxon>50 kb inversion clade</taxon>
        <taxon>NPAAA clade</taxon>
        <taxon>Hologalegina</taxon>
        <taxon>IRL clade</taxon>
        <taxon>Trifolieae</taxon>
        <taxon>Trifolium</taxon>
    </lineage>
</organism>
<dbReference type="InterPro" id="IPR005491">
    <property type="entry name" value="ENT_dom"/>
</dbReference>
<dbReference type="InterPro" id="IPR036142">
    <property type="entry name" value="ENT_dom-like_sf"/>
</dbReference>
<dbReference type="Pfam" id="PF03735">
    <property type="entry name" value="ENT"/>
    <property type="match status" value="1"/>
</dbReference>
<dbReference type="PANTHER" id="PTHR33432">
    <property type="entry name" value="PROTEIN EMSY-LIKE 4"/>
    <property type="match status" value="1"/>
</dbReference>
<dbReference type="AlphaFoldDB" id="A0A2Z6MY39"/>
<protein>
    <recommendedName>
        <fullName evidence="4">ENT domain-containing protein</fullName>
    </recommendedName>
</protein>
<evidence type="ECO:0000256" key="2">
    <source>
        <dbReference type="ARBA" id="ARBA00023242"/>
    </source>
</evidence>
<feature type="compositionally biased region" description="Basic residues" evidence="3">
    <location>
        <begin position="1"/>
        <end position="12"/>
    </location>
</feature>
<evidence type="ECO:0000313" key="6">
    <source>
        <dbReference type="Proteomes" id="UP000242715"/>
    </source>
</evidence>
<dbReference type="OrthoDB" id="1737049at2759"/>
<comment type="subcellular location">
    <subcellularLocation>
        <location evidence="1">Nucleus</location>
    </subcellularLocation>
</comment>
<dbReference type="SMART" id="SM01191">
    <property type="entry name" value="ENT"/>
    <property type="match status" value="1"/>
</dbReference>
<dbReference type="GO" id="GO:0050832">
    <property type="term" value="P:defense response to fungus"/>
    <property type="evidence" value="ECO:0007669"/>
    <property type="project" value="InterPro"/>
</dbReference>
<sequence>MDFTHSHIHSTNHRITDPNGSRGVVNMEQHIHCMEILAYSSLLKAFIAQSELLTWGKEELLTEIRKELHIADFEHGEILTKINSDETIKRLREQRKMASHSHDQAYNNANTTGRPSASIGNSVIRLKAPPSVASYPRNNQASLSSIHIPSSTPVSNIGCNVTVLKFNDNLVTAQFIHGNAEPPKEMFNYDVQLSPIGRGSMPKGNFQFVHGSAEPPKEMFNYDQLQPSGRGSMPKGNCQFVHGNAAPPKELFNYGVQLLPSGRGSVPKGNYHNKQPFHLSEPPVLNNESDVIRLRPTDRVIHGVENMLFNRENPEPAVVERVKQTLQEQERDLLEAIRKLENALEDDDGALQNLQNHTRGGQGMVRGNISGF</sequence>
<dbReference type="EMBL" id="DF973283">
    <property type="protein sequence ID" value="GAU23999.1"/>
    <property type="molecule type" value="Genomic_DNA"/>
</dbReference>
<dbReference type="GO" id="GO:0005634">
    <property type="term" value="C:nucleus"/>
    <property type="evidence" value="ECO:0007669"/>
    <property type="project" value="UniProtKB-SubCell"/>
</dbReference>
<gene>
    <name evidence="5" type="ORF">TSUD_328000</name>
</gene>
<proteinExistence type="predicted"/>
<dbReference type="InterPro" id="IPR033485">
    <property type="entry name" value="EMSY-LIKE_plant"/>
</dbReference>
<evidence type="ECO:0000256" key="1">
    <source>
        <dbReference type="ARBA" id="ARBA00004123"/>
    </source>
</evidence>
<accession>A0A2Z6MY39</accession>
<feature type="region of interest" description="Disordered" evidence="3">
    <location>
        <begin position="98"/>
        <end position="118"/>
    </location>
</feature>
<dbReference type="Gene3D" id="1.10.1240.40">
    <property type="entry name" value="ENT domain"/>
    <property type="match status" value="1"/>
</dbReference>
<evidence type="ECO:0000259" key="4">
    <source>
        <dbReference type="PROSITE" id="PS51138"/>
    </source>
</evidence>
<dbReference type="PROSITE" id="PS51138">
    <property type="entry name" value="ENT"/>
    <property type="match status" value="1"/>
</dbReference>
<dbReference type="Proteomes" id="UP000242715">
    <property type="component" value="Unassembled WGS sequence"/>
</dbReference>
<feature type="domain" description="ENT" evidence="4">
    <location>
        <begin position="27"/>
        <end position="117"/>
    </location>
</feature>
<dbReference type="PANTHER" id="PTHR33432:SF22">
    <property type="entry name" value="OS10G0436850 PROTEIN"/>
    <property type="match status" value="1"/>
</dbReference>
<keyword evidence="2" id="KW-0539">Nucleus</keyword>
<feature type="region of interest" description="Disordered" evidence="3">
    <location>
        <begin position="1"/>
        <end position="21"/>
    </location>
</feature>
<dbReference type="SUPFAM" id="SSF158639">
    <property type="entry name" value="ENT-like"/>
    <property type="match status" value="1"/>
</dbReference>